<dbReference type="InterPro" id="IPR036010">
    <property type="entry name" value="2Fe-2S_ferredoxin-like_sf"/>
</dbReference>
<evidence type="ECO:0000313" key="3">
    <source>
        <dbReference type="EMBL" id="PWD84998.1"/>
    </source>
</evidence>
<dbReference type="Gene3D" id="3.10.20.30">
    <property type="match status" value="1"/>
</dbReference>
<dbReference type="PROSITE" id="PS51384">
    <property type="entry name" value="FAD_FR"/>
    <property type="match status" value="1"/>
</dbReference>
<dbReference type="PANTHER" id="PTHR30212:SF2">
    <property type="entry name" value="PROTEIN YIIM"/>
    <property type="match status" value="1"/>
</dbReference>
<dbReference type="PROSITE" id="PS00197">
    <property type="entry name" value="2FE2S_FER_1"/>
    <property type="match status" value="1"/>
</dbReference>
<gene>
    <name evidence="3" type="ORF">DC082_05620</name>
</gene>
<feature type="domain" description="2Fe-2S ferredoxin-type" evidence="1">
    <location>
        <begin position="232"/>
        <end position="318"/>
    </location>
</feature>
<dbReference type="InterPro" id="IPR017927">
    <property type="entry name" value="FAD-bd_FR_type"/>
</dbReference>
<evidence type="ECO:0000259" key="2">
    <source>
        <dbReference type="PROSITE" id="PS51384"/>
    </source>
</evidence>
<keyword evidence="4" id="KW-1185">Reference proteome</keyword>
<proteinExistence type="predicted"/>
<dbReference type="RefSeq" id="WP_109236081.1">
    <property type="nucleotide sequence ID" value="NZ_BMXZ01000001.1"/>
</dbReference>
<protein>
    <submittedName>
        <fullName evidence="3">Oxidoreductase</fullName>
    </submittedName>
</protein>
<dbReference type="Proteomes" id="UP000244948">
    <property type="component" value="Unassembled WGS sequence"/>
</dbReference>
<dbReference type="PRINTS" id="PR00409">
    <property type="entry name" value="PHDIOXRDTASE"/>
</dbReference>
<dbReference type="Gene3D" id="3.40.50.80">
    <property type="entry name" value="Nucleotide-binding domain of ferredoxin-NADP reductase (FNR) module"/>
    <property type="match status" value="1"/>
</dbReference>
<dbReference type="CDD" id="cd00207">
    <property type="entry name" value="fer2"/>
    <property type="match status" value="1"/>
</dbReference>
<dbReference type="PROSITE" id="PS51085">
    <property type="entry name" value="2FE2S_FER_2"/>
    <property type="match status" value="1"/>
</dbReference>
<dbReference type="AlphaFoldDB" id="A0A2U2APD6"/>
<dbReference type="Pfam" id="PF00111">
    <property type="entry name" value="Fer2"/>
    <property type="match status" value="1"/>
</dbReference>
<comment type="caution">
    <text evidence="3">The sequence shown here is derived from an EMBL/GenBank/DDBJ whole genome shotgun (WGS) entry which is preliminary data.</text>
</comment>
<dbReference type="SUPFAM" id="SSF63380">
    <property type="entry name" value="Riboflavin synthase domain-like"/>
    <property type="match status" value="1"/>
</dbReference>
<dbReference type="InterPro" id="IPR012675">
    <property type="entry name" value="Beta-grasp_dom_sf"/>
</dbReference>
<evidence type="ECO:0000259" key="1">
    <source>
        <dbReference type="PROSITE" id="PS51085"/>
    </source>
</evidence>
<dbReference type="InterPro" id="IPR006058">
    <property type="entry name" value="2Fe2S_fd_BS"/>
</dbReference>
<dbReference type="InterPro" id="IPR001041">
    <property type="entry name" value="2Fe-2S_ferredoxin-type"/>
</dbReference>
<dbReference type="InterPro" id="IPR039261">
    <property type="entry name" value="FNR_nucleotide-bd"/>
</dbReference>
<name>A0A2U2APD6_9GAMM</name>
<dbReference type="CDD" id="cd06185">
    <property type="entry name" value="PDR_like"/>
    <property type="match status" value="1"/>
</dbReference>
<dbReference type="PANTHER" id="PTHR30212">
    <property type="entry name" value="PROTEIN YIIM"/>
    <property type="match status" value="1"/>
</dbReference>
<dbReference type="EMBL" id="QEWR01000002">
    <property type="protein sequence ID" value="PWD84998.1"/>
    <property type="molecule type" value="Genomic_DNA"/>
</dbReference>
<organism evidence="3 4">
    <name type="scientific">Ignatzschineria indica</name>
    <dbReference type="NCBI Taxonomy" id="472583"/>
    <lineage>
        <taxon>Bacteria</taxon>
        <taxon>Pseudomonadati</taxon>
        <taxon>Pseudomonadota</taxon>
        <taxon>Gammaproteobacteria</taxon>
        <taxon>Cardiobacteriales</taxon>
        <taxon>Ignatzschineriaceae</taxon>
        <taxon>Ignatzschineria</taxon>
    </lineage>
</organism>
<dbReference type="InterPro" id="IPR017938">
    <property type="entry name" value="Riboflavin_synthase-like_b-brl"/>
</dbReference>
<reference evidence="3 4" key="1">
    <citation type="journal article" date="2018" name="Genome Announc.">
        <title>Ignatzschineria cameli sp. nov., isolated from necrotic foot tissue of dromedaries (Camelus dromedarius) and associated maggots (Wohlfahrtia species) in Dubai.</title>
        <authorList>
            <person name="Tsang C.C."/>
            <person name="Tang J.Y."/>
            <person name="Fong J.Y."/>
            <person name="Kinne J."/>
            <person name="Lee H.H."/>
            <person name="Joseph M."/>
            <person name="Jose S."/>
            <person name="Schuster R.K."/>
            <person name="Tang Y."/>
            <person name="Sivakumar S."/>
            <person name="Chen J.H."/>
            <person name="Teng J.L."/>
            <person name="Lau S.K."/>
            <person name="Wernery U."/>
            <person name="Woo P.C."/>
        </authorList>
    </citation>
    <scope>NUCLEOTIDE SEQUENCE [LARGE SCALE GENOMIC DNA]</scope>
    <source>
        <strain evidence="3 4">KCTC 22643</strain>
    </source>
</reference>
<dbReference type="InterPro" id="IPR052353">
    <property type="entry name" value="Benzoxazolinone_Detox_Enz"/>
</dbReference>
<dbReference type="SUPFAM" id="SSF54292">
    <property type="entry name" value="2Fe-2S ferredoxin-like"/>
    <property type="match status" value="1"/>
</dbReference>
<dbReference type="GO" id="GO:0051537">
    <property type="term" value="F:2 iron, 2 sulfur cluster binding"/>
    <property type="evidence" value="ECO:0007669"/>
    <property type="project" value="InterPro"/>
</dbReference>
<sequence length="318" mass="35463">MVSDPISVKVGKIEQLTPAIKKFTLLPTEGTLPSFTPGSHIRLHLTPEIKRAYSLISHPNNGHYYEIAVLHTEDSQGGSRHMHQSLQEGDIIEISPAENFFPLIECEKSKHLFIAGGIGITPFLSYLHKIEEMKEAKLPFELHYSFREAGNAAFVDFLQTEFQDALTLYDNALKQQLNVKELIERQPPNTHLYVCGPQSLIDAVIAAGTEHLGADKVHFENFTETGSEGDAFEVVFQKSGFSLMVDESSSILQAIEADKRISVECLCRNGVCGTCETAILEGEADHRDLYLDEEEQAEQKTMMICVSRAKGKRIVLDL</sequence>
<dbReference type="Gene3D" id="2.40.30.10">
    <property type="entry name" value="Translation factors"/>
    <property type="match status" value="1"/>
</dbReference>
<feature type="domain" description="FAD-binding FR-type" evidence="2">
    <location>
        <begin position="3"/>
        <end position="104"/>
    </location>
</feature>
<dbReference type="SUPFAM" id="SSF52343">
    <property type="entry name" value="Ferredoxin reductase-like, C-terminal NADP-linked domain"/>
    <property type="match status" value="1"/>
</dbReference>
<evidence type="ECO:0000313" key="4">
    <source>
        <dbReference type="Proteomes" id="UP000244948"/>
    </source>
</evidence>
<dbReference type="GO" id="GO:0016491">
    <property type="term" value="F:oxidoreductase activity"/>
    <property type="evidence" value="ECO:0007669"/>
    <property type="project" value="InterPro"/>
</dbReference>
<accession>A0A2U2APD6</accession>